<evidence type="ECO:0000256" key="1">
    <source>
        <dbReference type="SAM" id="Phobius"/>
    </source>
</evidence>
<comment type="caution">
    <text evidence="2">The sequence shown here is derived from an EMBL/GenBank/DDBJ whole genome shotgun (WGS) entry which is preliminary data.</text>
</comment>
<dbReference type="AlphaFoldDB" id="A0AAD9GIL3"/>
<evidence type="ECO:0000313" key="2">
    <source>
        <dbReference type="EMBL" id="KAK1939088.1"/>
    </source>
</evidence>
<feature type="non-terminal residue" evidence="2">
    <location>
        <position position="1"/>
    </location>
</feature>
<dbReference type="EMBL" id="JAHBMH010000016">
    <property type="protein sequence ID" value="KAK1939088.1"/>
    <property type="molecule type" value="Genomic_DNA"/>
</dbReference>
<sequence length="822" mass="90595">VLRTLRSVLTGSLEPLTGIGMVCYMYYTDVFVGHNNDIVNLKNALEAELKESGLKTVDLTQLTALADGLKSFIGYSGGVLNGNGIGKKDAPNFSSYEVSNASWEKLCKDCKCNSNSCKSCSCSSGSSGVCSNPSKCCPDCDVRKAAKIFLGMLPCLYYALKYLYKQCEGEWNALNIQFDSKGNGSNDLTKFLHGMGFTDKDLNTSLQGSSIPSLLNTLFTGSPGSFEKLYNIVSKEYFSKTLPSSPCSSSCPSPSDSPSQPKTVRSILLWLYGLRFQKSFPSLVSHCSALCLPFGNSFNPDAFCYYIYTCCFLLPVSFISVIQCPDGSDSFLPSPSDWEDFSYPSDTLELFEKFCDFVREIYIPLTFLKFQCERTPAQAGWQNCYFGSKCAVKLQSSSGPGSSSSPCCSTSAPKGYLCTASGSNKDVHGKHCGQNGGGKGCINASSTGCSDPGHNLNSQTRAGQKCSNPCPHPLQRFLVDDSSSLFKLPSSFARLDFSQTPPVILPSSSEFLTMGFKDLPEKARQGNSIAPILNSFCGSKTSPLTKLFEFSLFVAMRPPETLIELIAFFLQFRLNLGTDPLKDHFPQYASMEPGTPDGAALQNALVNLFKHSSHSADLQSLYACDVPTSISTCGRYLFPLYNINGVFTKEFCAVYLSYVCHLGKALKALLEKFHEEAKGKFSSCCSSGSCKKIVECPCALPFLYSYGFTFMLPSKLSDSNKNSVKSCSDFLKQLEKVVKGDPFKVLLRIIDEFIWHIRLPFIYAFLYIWIIVISYFYYVQFYKLDLLHIDSHLHLPRSFKILPSTLFSDASSKLKDLSYFTL</sequence>
<reference evidence="2" key="1">
    <citation type="journal article" date="2014" name="Nucleic Acids Res.">
        <title>The evolutionary dynamics of variant antigen genes in Babesia reveal a history of genomic innovation underlying host-parasite interaction.</title>
        <authorList>
            <person name="Jackson A.P."/>
            <person name="Otto T.D."/>
            <person name="Darby A."/>
            <person name="Ramaprasad A."/>
            <person name="Xia D."/>
            <person name="Echaide I.E."/>
            <person name="Farber M."/>
            <person name="Gahlot S."/>
            <person name="Gamble J."/>
            <person name="Gupta D."/>
            <person name="Gupta Y."/>
            <person name="Jackson L."/>
            <person name="Malandrin L."/>
            <person name="Malas T.B."/>
            <person name="Moussa E."/>
            <person name="Nair M."/>
            <person name="Reid A.J."/>
            <person name="Sanders M."/>
            <person name="Sharma J."/>
            <person name="Tracey A."/>
            <person name="Quail M.A."/>
            <person name="Weir W."/>
            <person name="Wastling J.M."/>
            <person name="Hall N."/>
            <person name="Willadsen P."/>
            <person name="Lingelbach K."/>
            <person name="Shiels B."/>
            <person name="Tait A."/>
            <person name="Berriman M."/>
            <person name="Allred D.R."/>
            <person name="Pain A."/>
        </authorList>
    </citation>
    <scope>NUCLEOTIDE SEQUENCE</scope>
    <source>
        <strain evidence="2">1802A</strain>
    </source>
</reference>
<evidence type="ECO:0000313" key="3">
    <source>
        <dbReference type="Proteomes" id="UP001195914"/>
    </source>
</evidence>
<dbReference type="Proteomes" id="UP001195914">
    <property type="component" value="Unassembled WGS sequence"/>
</dbReference>
<gene>
    <name evidence="2" type="ORF">X943_001918</name>
</gene>
<reference evidence="2" key="2">
    <citation type="submission" date="2021-05" db="EMBL/GenBank/DDBJ databases">
        <authorList>
            <person name="Pain A."/>
        </authorList>
    </citation>
    <scope>NUCLEOTIDE SEQUENCE</scope>
    <source>
        <strain evidence="2">1802A</strain>
    </source>
</reference>
<organism evidence="2 3">
    <name type="scientific">Babesia divergens</name>
    <dbReference type="NCBI Taxonomy" id="32595"/>
    <lineage>
        <taxon>Eukaryota</taxon>
        <taxon>Sar</taxon>
        <taxon>Alveolata</taxon>
        <taxon>Apicomplexa</taxon>
        <taxon>Aconoidasida</taxon>
        <taxon>Piroplasmida</taxon>
        <taxon>Babesiidae</taxon>
        <taxon>Babesia</taxon>
    </lineage>
</organism>
<keyword evidence="1" id="KW-0472">Membrane</keyword>
<protein>
    <submittedName>
        <fullName evidence="2">Variant erythrocyte surface antigen-1 family protein</fullName>
    </submittedName>
</protein>
<keyword evidence="1" id="KW-1133">Transmembrane helix</keyword>
<name>A0AAD9GIL3_BABDI</name>
<feature type="transmembrane region" description="Helical" evidence="1">
    <location>
        <begin position="753"/>
        <end position="778"/>
    </location>
</feature>
<keyword evidence="1" id="KW-0812">Transmembrane</keyword>
<proteinExistence type="predicted"/>
<accession>A0AAD9GIL3</accession>
<keyword evidence="3" id="KW-1185">Reference proteome</keyword>